<dbReference type="SMART" id="SM00490">
    <property type="entry name" value="HELICc"/>
    <property type="match status" value="1"/>
</dbReference>
<dbReference type="InterPro" id="IPR014001">
    <property type="entry name" value="Helicase_ATP-bd"/>
</dbReference>
<dbReference type="Proteomes" id="UP000195719">
    <property type="component" value="Unassembled WGS sequence"/>
</dbReference>
<dbReference type="PANTHER" id="PTHR47961:SF6">
    <property type="entry name" value="DNA-DIRECTED DNA POLYMERASE"/>
    <property type="match status" value="1"/>
</dbReference>
<dbReference type="Pfam" id="PF00271">
    <property type="entry name" value="Helicase_C"/>
    <property type="match status" value="1"/>
</dbReference>
<evidence type="ECO:0000313" key="8">
    <source>
        <dbReference type="Proteomes" id="UP000195719"/>
    </source>
</evidence>
<dbReference type="InterPro" id="IPR050474">
    <property type="entry name" value="Hel308_SKI2-like"/>
</dbReference>
<reference evidence="8" key="1">
    <citation type="submission" date="2017-06" db="EMBL/GenBank/DDBJ databases">
        <authorList>
            <person name="Rodrigo-Torres L."/>
            <person name="Arahal R.D."/>
            <person name="Lucena T."/>
        </authorList>
    </citation>
    <scope>NUCLEOTIDE SEQUENCE [LARGE SCALE GENOMIC DNA]</scope>
    <source>
        <strain evidence="8">CECT 9192</strain>
    </source>
</reference>
<dbReference type="RefSeq" id="WP_087853014.1">
    <property type="nucleotide sequence ID" value="NZ_FYAJ01000002.1"/>
</dbReference>
<dbReference type="GO" id="GO:0005524">
    <property type="term" value="F:ATP binding"/>
    <property type="evidence" value="ECO:0007669"/>
    <property type="project" value="UniProtKB-KW"/>
</dbReference>
<dbReference type="PANTHER" id="PTHR47961">
    <property type="entry name" value="DNA POLYMERASE THETA, PUTATIVE (AFU_ORTHOLOGUE AFUA_1G05260)-RELATED"/>
    <property type="match status" value="1"/>
</dbReference>
<evidence type="ECO:0000256" key="2">
    <source>
        <dbReference type="ARBA" id="ARBA00022801"/>
    </source>
</evidence>
<dbReference type="GO" id="GO:0003676">
    <property type="term" value="F:nucleic acid binding"/>
    <property type="evidence" value="ECO:0007669"/>
    <property type="project" value="InterPro"/>
</dbReference>
<protein>
    <submittedName>
        <fullName evidence="7">Ski2-like helicase</fullName>
    </submittedName>
</protein>
<evidence type="ECO:0000256" key="4">
    <source>
        <dbReference type="ARBA" id="ARBA00022840"/>
    </source>
</evidence>
<keyword evidence="8" id="KW-1185">Reference proteome</keyword>
<evidence type="ECO:0000256" key="1">
    <source>
        <dbReference type="ARBA" id="ARBA00022741"/>
    </source>
</evidence>
<dbReference type="SMART" id="SM00487">
    <property type="entry name" value="DEXDc"/>
    <property type="match status" value="1"/>
</dbReference>
<organism evidence="7 8">
    <name type="scientific">Photobacterium andalusiense</name>
    <dbReference type="NCBI Taxonomy" id="2204296"/>
    <lineage>
        <taxon>Bacteria</taxon>
        <taxon>Pseudomonadati</taxon>
        <taxon>Pseudomonadota</taxon>
        <taxon>Gammaproteobacteria</taxon>
        <taxon>Vibrionales</taxon>
        <taxon>Vibrionaceae</taxon>
        <taxon>Photobacterium</taxon>
    </lineage>
</organism>
<evidence type="ECO:0000259" key="6">
    <source>
        <dbReference type="PROSITE" id="PS51194"/>
    </source>
</evidence>
<keyword evidence="4" id="KW-0067">ATP-binding</keyword>
<evidence type="ECO:0000256" key="3">
    <source>
        <dbReference type="ARBA" id="ARBA00022806"/>
    </source>
</evidence>
<proteinExistence type="predicted"/>
<dbReference type="InterPro" id="IPR011545">
    <property type="entry name" value="DEAD/DEAH_box_helicase_dom"/>
</dbReference>
<dbReference type="GO" id="GO:0004386">
    <property type="term" value="F:helicase activity"/>
    <property type="evidence" value="ECO:0007669"/>
    <property type="project" value="UniProtKB-KW"/>
</dbReference>
<dbReference type="EMBL" id="FYAJ01000002">
    <property type="protein sequence ID" value="SMY34241.1"/>
    <property type="molecule type" value="Genomic_DNA"/>
</dbReference>
<dbReference type="Pfam" id="PF00270">
    <property type="entry name" value="DEAD"/>
    <property type="match status" value="1"/>
</dbReference>
<evidence type="ECO:0000259" key="5">
    <source>
        <dbReference type="PROSITE" id="PS51192"/>
    </source>
</evidence>
<dbReference type="Gene3D" id="3.40.50.300">
    <property type="entry name" value="P-loop containing nucleotide triphosphate hydrolases"/>
    <property type="match status" value="2"/>
</dbReference>
<dbReference type="InterPro" id="IPR001650">
    <property type="entry name" value="Helicase_C-like"/>
</dbReference>
<accession>A0A1Y6MGB1</accession>
<keyword evidence="3 7" id="KW-0347">Helicase</keyword>
<name>A0A1Y6MGB1_9GAMM</name>
<dbReference type="AlphaFoldDB" id="A0A1Y6MGB1"/>
<keyword evidence="1" id="KW-0547">Nucleotide-binding</keyword>
<dbReference type="PROSITE" id="PS51192">
    <property type="entry name" value="HELICASE_ATP_BIND_1"/>
    <property type="match status" value="1"/>
</dbReference>
<feature type="domain" description="Helicase C-terminal" evidence="6">
    <location>
        <begin position="296"/>
        <end position="487"/>
    </location>
</feature>
<evidence type="ECO:0000313" key="7">
    <source>
        <dbReference type="EMBL" id="SMY34241.1"/>
    </source>
</evidence>
<feature type="domain" description="Helicase ATP-binding" evidence="5">
    <location>
        <begin position="111"/>
        <end position="257"/>
    </location>
</feature>
<dbReference type="InterPro" id="IPR027417">
    <property type="entry name" value="P-loop_NTPase"/>
</dbReference>
<dbReference type="GO" id="GO:0016787">
    <property type="term" value="F:hydrolase activity"/>
    <property type="evidence" value="ECO:0007669"/>
    <property type="project" value="UniProtKB-KW"/>
</dbReference>
<dbReference type="SUPFAM" id="SSF52540">
    <property type="entry name" value="P-loop containing nucleoside triphosphate hydrolases"/>
    <property type="match status" value="1"/>
</dbReference>
<gene>
    <name evidence="7" type="ORF">PAND9192_01231</name>
</gene>
<dbReference type="PROSITE" id="PS51194">
    <property type="entry name" value="HELICASE_CTER"/>
    <property type="match status" value="1"/>
</dbReference>
<keyword evidence="2" id="KW-0378">Hydrolase</keyword>
<sequence length="736" mass="84470">MLINQERFYDDALVYIKTAAELLSNPATKSIGREMIIRILGDCSEKKEQRCISDFDKYRSLLKHLVKKSGLYPYLSTEFDDLDLEDIVIIESNKPQNSSGFVFHSAQSKVYNYIIQGSNVILSAPTSMGKSALLANILKSERYKAIVLIVPTIALIDETRKKLTSELGDYFEIIHHNCQSRSGGKPVIYILTQERIAKRDDIKDVDLFILDEFYKLSFQYTKKDKFKYDERVISLNVTVLNLIKKANQWFFIGPNIKNVNGLELISDDYIFVSSDFKTVAVNIYEDSFKSKDYDGKLSKVIEILESRMGEKTIIYCSSPSKANKIANDIVKHGILGEDLGNKLLYNWIEESYDSEWSYYKYLKKGIVIHHGVLPRSMQHLSINLFNGEAHNVLICTSTIIEGVNTQAKNVIIFDNSNGSAAIDKFTFNNIKGRAGRMYRHFVGNVYCLEGIPKDDDSDEVDIPFGLQPECTPLNLIASIDEEYRTESSKERWENYSFLSKIPLKIIKNNSSIDILQIEKAYELIFDIFENNFSLYKKLLFKRLPEKEVIELLMNLLVTVRPRALSKSDIKLSNNNSDDVINAISTKIMSYLLSDTLTEYFKEQFKHNRKNPRDGLSYSASIDSEMKIVSNLFNFTIPSFLSLVSDILNDINTENLVILKFDYGYLIAQFENLKLPSGFSALNEMGVPHKTIEKMRVSKPNIDENSLEEVRFFAKNCQLNRKLLDDIDKYFISMARI</sequence>